<feature type="domain" description="L,D-TPase catalytic" evidence="9">
    <location>
        <begin position="163"/>
        <end position="285"/>
    </location>
</feature>
<dbReference type="RefSeq" id="WP_203680566.1">
    <property type="nucleotide sequence ID" value="NZ_BOMW01000028.1"/>
</dbReference>
<dbReference type="GO" id="GO:0071972">
    <property type="term" value="F:peptidoglycan L,D-transpeptidase activity"/>
    <property type="evidence" value="ECO:0007669"/>
    <property type="project" value="TreeGrafter"/>
</dbReference>
<dbReference type="SUPFAM" id="SSF141523">
    <property type="entry name" value="L,D-transpeptidase catalytic domain-like"/>
    <property type="match status" value="1"/>
</dbReference>
<dbReference type="AlphaFoldDB" id="A0A919N7D8"/>
<dbReference type="Gene3D" id="2.40.440.10">
    <property type="entry name" value="L,D-transpeptidase catalytic domain-like"/>
    <property type="match status" value="1"/>
</dbReference>
<evidence type="ECO:0000259" key="9">
    <source>
        <dbReference type="PROSITE" id="PS52029"/>
    </source>
</evidence>
<keyword evidence="4 6" id="KW-0573">Peptidoglycan synthesis</keyword>
<feature type="signal peptide" evidence="8">
    <location>
        <begin position="1"/>
        <end position="23"/>
    </location>
</feature>
<keyword evidence="3 6" id="KW-0133">Cell shape</keyword>
<organism evidence="10 11">
    <name type="scientific">Actinoplanes siamensis</name>
    <dbReference type="NCBI Taxonomy" id="1223317"/>
    <lineage>
        <taxon>Bacteria</taxon>
        <taxon>Bacillati</taxon>
        <taxon>Actinomycetota</taxon>
        <taxon>Actinomycetes</taxon>
        <taxon>Micromonosporales</taxon>
        <taxon>Micromonosporaceae</taxon>
        <taxon>Actinoplanes</taxon>
    </lineage>
</organism>
<feature type="chain" id="PRO_5037783645" description="L,D-TPase catalytic domain-containing protein" evidence="8">
    <location>
        <begin position="24"/>
        <end position="286"/>
    </location>
</feature>
<reference evidence="10" key="1">
    <citation type="submission" date="2021-01" db="EMBL/GenBank/DDBJ databases">
        <title>Whole genome shotgun sequence of Actinoplanes siamensis NBRC 109076.</title>
        <authorList>
            <person name="Komaki H."/>
            <person name="Tamura T."/>
        </authorList>
    </citation>
    <scope>NUCLEOTIDE SEQUENCE</scope>
    <source>
        <strain evidence="10">NBRC 109076</strain>
    </source>
</reference>
<protein>
    <recommendedName>
        <fullName evidence="9">L,D-TPase catalytic domain-containing protein</fullName>
    </recommendedName>
</protein>
<feature type="region of interest" description="Disordered" evidence="7">
    <location>
        <begin position="40"/>
        <end position="94"/>
    </location>
</feature>
<dbReference type="PANTHER" id="PTHR30582">
    <property type="entry name" value="L,D-TRANSPEPTIDASE"/>
    <property type="match status" value="1"/>
</dbReference>
<dbReference type="InterPro" id="IPR005490">
    <property type="entry name" value="LD_TPept_cat_dom"/>
</dbReference>
<evidence type="ECO:0000313" key="11">
    <source>
        <dbReference type="Proteomes" id="UP000629619"/>
    </source>
</evidence>
<sequence length="286" mass="30225">MSSPRTRVYLTAAATAVVLSAGAAIGLAHNRDADVTAGEWVTPSAPAPAPSPSSSPRPLAAAKPPAGLPVIKYTDGPSGLPADPDARSTVAPTRGLHPARKVALYDAPGGKPRAYLPPSISGLRTVVPIVGEQSGWVAVLVPSVNRRIGWVPPGGWEIEALHDHLIADLSEHSLVWLRDGREQRRWTVATGSKSTPTPTGRTYVMGTTRMRGDIYLNMDALVLGSVPEEPEKMAEAFQIAHTGIHAWYNKGAFGHAVSNGCLRMPRDAQQKLLDEIPAGTTLTVLA</sequence>
<accession>A0A919N7D8</accession>
<feature type="active site" description="Nucleophile" evidence="6">
    <location>
        <position position="261"/>
    </location>
</feature>
<feature type="active site" description="Proton donor/acceptor" evidence="6">
    <location>
        <position position="245"/>
    </location>
</feature>
<dbReference type="GO" id="GO:0018104">
    <property type="term" value="P:peptidoglycan-protein cross-linking"/>
    <property type="evidence" value="ECO:0007669"/>
    <property type="project" value="TreeGrafter"/>
</dbReference>
<dbReference type="GO" id="GO:0008360">
    <property type="term" value="P:regulation of cell shape"/>
    <property type="evidence" value="ECO:0007669"/>
    <property type="project" value="UniProtKB-UniRule"/>
</dbReference>
<dbReference type="CDD" id="cd16913">
    <property type="entry name" value="YkuD_like"/>
    <property type="match status" value="1"/>
</dbReference>
<evidence type="ECO:0000256" key="4">
    <source>
        <dbReference type="ARBA" id="ARBA00022984"/>
    </source>
</evidence>
<keyword evidence="11" id="KW-1185">Reference proteome</keyword>
<dbReference type="PROSITE" id="PS52029">
    <property type="entry name" value="LD_TPASE"/>
    <property type="match status" value="1"/>
</dbReference>
<evidence type="ECO:0000256" key="3">
    <source>
        <dbReference type="ARBA" id="ARBA00022960"/>
    </source>
</evidence>
<dbReference type="GO" id="GO:0071555">
    <property type="term" value="P:cell wall organization"/>
    <property type="evidence" value="ECO:0007669"/>
    <property type="project" value="UniProtKB-UniRule"/>
</dbReference>
<keyword evidence="8" id="KW-0732">Signal</keyword>
<evidence type="ECO:0000256" key="1">
    <source>
        <dbReference type="ARBA" id="ARBA00004752"/>
    </source>
</evidence>
<dbReference type="Proteomes" id="UP000629619">
    <property type="component" value="Unassembled WGS sequence"/>
</dbReference>
<evidence type="ECO:0000256" key="6">
    <source>
        <dbReference type="PROSITE-ProRule" id="PRU01373"/>
    </source>
</evidence>
<keyword evidence="2" id="KW-0808">Transferase</keyword>
<dbReference type="Pfam" id="PF03734">
    <property type="entry name" value="YkuD"/>
    <property type="match status" value="1"/>
</dbReference>
<proteinExistence type="predicted"/>
<dbReference type="GO" id="GO:0005576">
    <property type="term" value="C:extracellular region"/>
    <property type="evidence" value="ECO:0007669"/>
    <property type="project" value="TreeGrafter"/>
</dbReference>
<evidence type="ECO:0000256" key="7">
    <source>
        <dbReference type="SAM" id="MobiDB-lite"/>
    </source>
</evidence>
<dbReference type="InterPro" id="IPR038063">
    <property type="entry name" value="Transpep_catalytic_dom"/>
</dbReference>
<evidence type="ECO:0000256" key="5">
    <source>
        <dbReference type="ARBA" id="ARBA00023316"/>
    </source>
</evidence>
<keyword evidence="5 6" id="KW-0961">Cell wall biogenesis/degradation</keyword>
<dbReference type="InterPro" id="IPR050979">
    <property type="entry name" value="LD-transpeptidase"/>
</dbReference>
<dbReference type="EMBL" id="BOMW01000028">
    <property type="protein sequence ID" value="GIF05702.1"/>
    <property type="molecule type" value="Genomic_DNA"/>
</dbReference>
<dbReference type="GO" id="GO:0016740">
    <property type="term" value="F:transferase activity"/>
    <property type="evidence" value="ECO:0007669"/>
    <property type="project" value="UniProtKB-KW"/>
</dbReference>
<feature type="compositionally biased region" description="Pro residues" evidence="7">
    <location>
        <begin position="45"/>
        <end position="55"/>
    </location>
</feature>
<comment type="caution">
    <text evidence="10">The sequence shown here is derived from an EMBL/GenBank/DDBJ whole genome shotgun (WGS) entry which is preliminary data.</text>
</comment>
<evidence type="ECO:0000256" key="2">
    <source>
        <dbReference type="ARBA" id="ARBA00022679"/>
    </source>
</evidence>
<feature type="compositionally biased region" description="Low complexity" evidence="7">
    <location>
        <begin position="56"/>
        <end position="65"/>
    </location>
</feature>
<name>A0A919N7D8_9ACTN</name>
<gene>
    <name evidence="10" type="ORF">Asi03nite_32400</name>
</gene>
<evidence type="ECO:0000256" key="8">
    <source>
        <dbReference type="SAM" id="SignalP"/>
    </source>
</evidence>
<evidence type="ECO:0000313" key="10">
    <source>
        <dbReference type="EMBL" id="GIF05702.1"/>
    </source>
</evidence>
<comment type="pathway">
    <text evidence="1 6">Cell wall biogenesis; peptidoglycan biosynthesis.</text>
</comment>
<dbReference type="PANTHER" id="PTHR30582:SF2">
    <property type="entry name" value="L,D-TRANSPEPTIDASE YCIB-RELATED"/>
    <property type="match status" value="1"/>
</dbReference>